<dbReference type="InterPro" id="IPR039425">
    <property type="entry name" value="RNA_pol_sigma-70-like"/>
</dbReference>
<keyword evidence="3" id="KW-0731">Sigma factor</keyword>
<dbReference type="GO" id="GO:0016987">
    <property type="term" value="F:sigma factor activity"/>
    <property type="evidence" value="ECO:0007669"/>
    <property type="project" value="UniProtKB-KW"/>
</dbReference>
<dbReference type="NCBIfam" id="TIGR02937">
    <property type="entry name" value="sigma70-ECF"/>
    <property type="match status" value="1"/>
</dbReference>
<accession>A0A1H4EXZ8</accession>
<dbReference type="GO" id="GO:0006352">
    <property type="term" value="P:DNA-templated transcription initiation"/>
    <property type="evidence" value="ECO:0007669"/>
    <property type="project" value="InterPro"/>
</dbReference>
<dbReference type="SUPFAM" id="SSF88946">
    <property type="entry name" value="Sigma2 domain of RNA polymerase sigma factors"/>
    <property type="match status" value="1"/>
</dbReference>
<evidence type="ECO:0000256" key="3">
    <source>
        <dbReference type="ARBA" id="ARBA00023082"/>
    </source>
</evidence>
<keyword evidence="4" id="KW-0804">Transcription</keyword>
<keyword evidence="2" id="KW-0805">Transcription regulation</keyword>
<dbReference type="Gene3D" id="1.10.10.10">
    <property type="entry name" value="Winged helix-like DNA-binding domain superfamily/Winged helix DNA-binding domain"/>
    <property type="match status" value="1"/>
</dbReference>
<protein>
    <submittedName>
        <fullName evidence="7">RNA polymerase sigma-70 factor, ECF subfamily</fullName>
    </submittedName>
</protein>
<name>A0A1H4EXZ8_9SPHI</name>
<dbReference type="Gene3D" id="1.10.1740.10">
    <property type="match status" value="1"/>
</dbReference>
<dbReference type="PANTHER" id="PTHR43133:SF46">
    <property type="entry name" value="RNA POLYMERASE SIGMA-70 FACTOR ECF SUBFAMILY"/>
    <property type="match status" value="1"/>
</dbReference>
<dbReference type="CDD" id="cd06171">
    <property type="entry name" value="Sigma70_r4"/>
    <property type="match status" value="1"/>
</dbReference>
<dbReference type="STRING" id="425514.SAMN05443550_106212"/>
<dbReference type="EMBL" id="FNRA01000006">
    <property type="protein sequence ID" value="SEA89885.1"/>
    <property type="molecule type" value="Genomic_DNA"/>
</dbReference>
<dbReference type="Pfam" id="PF08281">
    <property type="entry name" value="Sigma70_r4_2"/>
    <property type="match status" value="1"/>
</dbReference>
<dbReference type="InterPro" id="IPR036388">
    <property type="entry name" value="WH-like_DNA-bd_sf"/>
</dbReference>
<evidence type="ECO:0000256" key="4">
    <source>
        <dbReference type="ARBA" id="ARBA00023163"/>
    </source>
</evidence>
<proteinExistence type="inferred from homology"/>
<dbReference type="RefSeq" id="WP_245735266.1">
    <property type="nucleotide sequence ID" value="NZ_FNRA01000006.1"/>
</dbReference>
<gene>
    <name evidence="7" type="ORF">SAMN05443550_106212</name>
</gene>
<evidence type="ECO:0000259" key="6">
    <source>
        <dbReference type="Pfam" id="PF08281"/>
    </source>
</evidence>
<dbReference type="InterPro" id="IPR007627">
    <property type="entry name" value="RNA_pol_sigma70_r2"/>
</dbReference>
<dbReference type="InterPro" id="IPR013324">
    <property type="entry name" value="RNA_pol_sigma_r3/r4-like"/>
</dbReference>
<dbReference type="InterPro" id="IPR013249">
    <property type="entry name" value="RNA_pol_sigma70_r4_t2"/>
</dbReference>
<evidence type="ECO:0000256" key="1">
    <source>
        <dbReference type="ARBA" id="ARBA00010641"/>
    </source>
</evidence>
<dbReference type="SUPFAM" id="SSF88659">
    <property type="entry name" value="Sigma3 and sigma4 domains of RNA polymerase sigma factors"/>
    <property type="match status" value="1"/>
</dbReference>
<sequence length="200" mass="22981">MSVNRDNSEKALLQQVIAGDQNGFVGIYEIYNRMVYNFIIRYVNSVPMAEDLTQEVFMKIWESRLSLAGVKSFKAYLFTTARNHTLNNLKIVFRSEAAIGEVISGFVKLRNATEEDILHKDYALFLRKMLDGLPPRSREIFKLCREEEKTYDEVARSLNISRNAVKNHMVHSMKVLGSSIQKEFGISLSIIIALLYSYRG</sequence>
<feature type="domain" description="RNA polymerase sigma-70 region 2" evidence="5">
    <location>
        <begin position="28"/>
        <end position="89"/>
    </location>
</feature>
<keyword evidence="8" id="KW-1185">Reference proteome</keyword>
<evidence type="ECO:0000259" key="5">
    <source>
        <dbReference type="Pfam" id="PF04542"/>
    </source>
</evidence>
<dbReference type="InterPro" id="IPR014284">
    <property type="entry name" value="RNA_pol_sigma-70_dom"/>
</dbReference>
<comment type="similarity">
    <text evidence="1">Belongs to the sigma-70 factor family. ECF subfamily.</text>
</comment>
<dbReference type="NCBIfam" id="TIGR02985">
    <property type="entry name" value="Sig70_bacteroi1"/>
    <property type="match status" value="1"/>
</dbReference>
<dbReference type="InterPro" id="IPR014327">
    <property type="entry name" value="RNA_pol_sigma70_bacteroid"/>
</dbReference>
<dbReference type="InterPro" id="IPR013325">
    <property type="entry name" value="RNA_pol_sigma_r2"/>
</dbReference>
<dbReference type="Pfam" id="PF04542">
    <property type="entry name" value="Sigma70_r2"/>
    <property type="match status" value="1"/>
</dbReference>
<organism evidence="7 8">
    <name type="scientific">Pedobacter hartonius</name>
    <dbReference type="NCBI Taxonomy" id="425514"/>
    <lineage>
        <taxon>Bacteria</taxon>
        <taxon>Pseudomonadati</taxon>
        <taxon>Bacteroidota</taxon>
        <taxon>Sphingobacteriia</taxon>
        <taxon>Sphingobacteriales</taxon>
        <taxon>Sphingobacteriaceae</taxon>
        <taxon>Pedobacter</taxon>
    </lineage>
</organism>
<reference evidence="7 8" key="1">
    <citation type="submission" date="2016-10" db="EMBL/GenBank/DDBJ databases">
        <authorList>
            <person name="de Groot N.N."/>
        </authorList>
    </citation>
    <scope>NUCLEOTIDE SEQUENCE [LARGE SCALE GENOMIC DNA]</scope>
    <source>
        <strain evidence="7 8">DSM 19033</strain>
    </source>
</reference>
<evidence type="ECO:0000256" key="2">
    <source>
        <dbReference type="ARBA" id="ARBA00023015"/>
    </source>
</evidence>
<evidence type="ECO:0000313" key="7">
    <source>
        <dbReference type="EMBL" id="SEA89885.1"/>
    </source>
</evidence>
<evidence type="ECO:0000313" key="8">
    <source>
        <dbReference type="Proteomes" id="UP000198850"/>
    </source>
</evidence>
<dbReference type="AlphaFoldDB" id="A0A1H4EXZ8"/>
<dbReference type="GO" id="GO:0003677">
    <property type="term" value="F:DNA binding"/>
    <property type="evidence" value="ECO:0007669"/>
    <property type="project" value="InterPro"/>
</dbReference>
<dbReference type="PANTHER" id="PTHR43133">
    <property type="entry name" value="RNA POLYMERASE ECF-TYPE SIGMA FACTO"/>
    <property type="match status" value="1"/>
</dbReference>
<feature type="domain" description="RNA polymerase sigma factor 70 region 4 type 2" evidence="6">
    <location>
        <begin position="126"/>
        <end position="174"/>
    </location>
</feature>
<dbReference type="Proteomes" id="UP000198850">
    <property type="component" value="Unassembled WGS sequence"/>
</dbReference>